<organism evidence="1 2">
    <name type="scientific">Trema orientale</name>
    <name type="common">Charcoal tree</name>
    <name type="synonym">Celtis orientalis</name>
    <dbReference type="NCBI Taxonomy" id="63057"/>
    <lineage>
        <taxon>Eukaryota</taxon>
        <taxon>Viridiplantae</taxon>
        <taxon>Streptophyta</taxon>
        <taxon>Embryophyta</taxon>
        <taxon>Tracheophyta</taxon>
        <taxon>Spermatophyta</taxon>
        <taxon>Magnoliopsida</taxon>
        <taxon>eudicotyledons</taxon>
        <taxon>Gunneridae</taxon>
        <taxon>Pentapetalae</taxon>
        <taxon>rosids</taxon>
        <taxon>fabids</taxon>
        <taxon>Rosales</taxon>
        <taxon>Cannabaceae</taxon>
        <taxon>Trema</taxon>
    </lineage>
</organism>
<evidence type="ECO:0000313" key="1">
    <source>
        <dbReference type="EMBL" id="POO03394.1"/>
    </source>
</evidence>
<dbReference type="AlphaFoldDB" id="A0A2P5G028"/>
<reference evidence="2" key="1">
    <citation type="submission" date="2016-06" db="EMBL/GenBank/DDBJ databases">
        <title>Parallel loss of symbiosis genes in relatives of nitrogen-fixing non-legume Parasponia.</title>
        <authorList>
            <person name="Van Velzen R."/>
            <person name="Holmer R."/>
            <person name="Bu F."/>
            <person name="Rutten L."/>
            <person name="Van Zeijl A."/>
            <person name="Liu W."/>
            <person name="Santuari L."/>
            <person name="Cao Q."/>
            <person name="Sharma T."/>
            <person name="Shen D."/>
            <person name="Roswanjaya Y."/>
            <person name="Wardhani T."/>
            <person name="Kalhor M.S."/>
            <person name="Jansen J."/>
            <person name="Van den Hoogen J."/>
            <person name="Gungor B."/>
            <person name="Hartog M."/>
            <person name="Hontelez J."/>
            <person name="Verver J."/>
            <person name="Yang W.-C."/>
            <person name="Schijlen E."/>
            <person name="Repin R."/>
            <person name="Schilthuizen M."/>
            <person name="Schranz E."/>
            <person name="Heidstra R."/>
            <person name="Miyata K."/>
            <person name="Fedorova E."/>
            <person name="Kohlen W."/>
            <person name="Bisseling T."/>
            <person name="Smit S."/>
            <person name="Geurts R."/>
        </authorList>
    </citation>
    <scope>NUCLEOTIDE SEQUENCE [LARGE SCALE GENOMIC DNA]</scope>
    <source>
        <strain evidence="2">cv. RG33-2</strain>
    </source>
</reference>
<dbReference type="EMBL" id="JXTC01000002">
    <property type="protein sequence ID" value="POO03394.1"/>
    <property type="molecule type" value="Genomic_DNA"/>
</dbReference>
<dbReference type="Proteomes" id="UP000237000">
    <property type="component" value="Unassembled WGS sequence"/>
</dbReference>
<evidence type="ECO:0000313" key="2">
    <source>
        <dbReference type="Proteomes" id="UP000237000"/>
    </source>
</evidence>
<proteinExistence type="predicted"/>
<protein>
    <submittedName>
        <fullName evidence="1">Uncharacterized protein</fullName>
    </submittedName>
</protein>
<name>A0A2P5G028_TREOI</name>
<sequence>MDVKYLLRLVDGVANRHLFCIDFAWTEFRDKKGTDKRAITRQANNGEVQDDVVVTSGQIRDLEMEMEVHDVYRREI</sequence>
<gene>
    <name evidence="1" type="ORF">TorRG33x02_005990</name>
</gene>
<accession>A0A2P5G028</accession>
<dbReference type="InParanoid" id="A0A2P5G028"/>
<comment type="caution">
    <text evidence="1">The sequence shown here is derived from an EMBL/GenBank/DDBJ whole genome shotgun (WGS) entry which is preliminary data.</text>
</comment>
<keyword evidence="2" id="KW-1185">Reference proteome</keyword>